<name>A0AAV1KGB6_9NEOP</name>
<reference evidence="1 2" key="1">
    <citation type="submission" date="2023-11" db="EMBL/GenBank/DDBJ databases">
        <authorList>
            <person name="Hedman E."/>
            <person name="Englund M."/>
            <person name="Stromberg M."/>
            <person name="Nyberg Akerstrom W."/>
            <person name="Nylinder S."/>
            <person name="Jareborg N."/>
            <person name="Kallberg Y."/>
            <person name="Kronander E."/>
        </authorList>
    </citation>
    <scope>NUCLEOTIDE SEQUENCE [LARGE SCALE GENOMIC DNA]</scope>
</reference>
<dbReference type="PANTHER" id="PTHR47331:SF1">
    <property type="entry name" value="GAG-LIKE PROTEIN"/>
    <property type="match status" value="1"/>
</dbReference>
<evidence type="ECO:0008006" key="3">
    <source>
        <dbReference type="Google" id="ProtNLM"/>
    </source>
</evidence>
<dbReference type="AlphaFoldDB" id="A0AAV1KGB6"/>
<protein>
    <recommendedName>
        <fullName evidence="3">Integrase catalytic domain-containing protein</fullName>
    </recommendedName>
</protein>
<dbReference type="Gene3D" id="3.30.420.10">
    <property type="entry name" value="Ribonuclease H-like superfamily/Ribonuclease H"/>
    <property type="match status" value="1"/>
</dbReference>
<sequence length="138" mass="15307">MGSLPKPRVTPARPFLNSVVDLAGPIDLRLSKGRGCKTQKGYIVIFICMVTRAIHIEIVTGLTAQEFIASFKRFVGHRGKCKNIWSDNATNLTASNKELMSSFERSFEQVRKEIEELLANDGTTWHHIPAAAPHFGGL</sequence>
<dbReference type="GO" id="GO:0003676">
    <property type="term" value="F:nucleic acid binding"/>
    <property type="evidence" value="ECO:0007669"/>
    <property type="project" value="InterPro"/>
</dbReference>
<accession>A0AAV1KGB6</accession>
<dbReference type="PANTHER" id="PTHR47331">
    <property type="entry name" value="PHD-TYPE DOMAIN-CONTAINING PROTEIN"/>
    <property type="match status" value="1"/>
</dbReference>
<dbReference type="Proteomes" id="UP001314205">
    <property type="component" value="Unassembled WGS sequence"/>
</dbReference>
<dbReference type="SUPFAM" id="SSF53098">
    <property type="entry name" value="Ribonuclease H-like"/>
    <property type="match status" value="1"/>
</dbReference>
<comment type="caution">
    <text evidence="1">The sequence shown here is derived from an EMBL/GenBank/DDBJ whole genome shotgun (WGS) entry which is preliminary data.</text>
</comment>
<gene>
    <name evidence="1" type="ORF">PARMNEM_LOCUS3681</name>
</gene>
<dbReference type="EMBL" id="CAVLGL010000035">
    <property type="protein sequence ID" value="CAK1582103.1"/>
    <property type="molecule type" value="Genomic_DNA"/>
</dbReference>
<dbReference type="InterPro" id="IPR012337">
    <property type="entry name" value="RNaseH-like_sf"/>
</dbReference>
<keyword evidence="2" id="KW-1185">Reference proteome</keyword>
<proteinExistence type="predicted"/>
<organism evidence="1 2">
    <name type="scientific">Parnassius mnemosyne</name>
    <name type="common">clouded apollo</name>
    <dbReference type="NCBI Taxonomy" id="213953"/>
    <lineage>
        <taxon>Eukaryota</taxon>
        <taxon>Metazoa</taxon>
        <taxon>Ecdysozoa</taxon>
        <taxon>Arthropoda</taxon>
        <taxon>Hexapoda</taxon>
        <taxon>Insecta</taxon>
        <taxon>Pterygota</taxon>
        <taxon>Neoptera</taxon>
        <taxon>Endopterygota</taxon>
        <taxon>Lepidoptera</taxon>
        <taxon>Glossata</taxon>
        <taxon>Ditrysia</taxon>
        <taxon>Papilionoidea</taxon>
        <taxon>Papilionidae</taxon>
        <taxon>Parnassiinae</taxon>
        <taxon>Parnassini</taxon>
        <taxon>Parnassius</taxon>
        <taxon>Driopa</taxon>
    </lineage>
</organism>
<evidence type="ECO:0000313" key="1">
    <source>
        <dbReference type="EMBL" id="CAK1582103.1"/>
    </source>
</evidence>
<dbReference type="InterPro" id="IPR036397">
    <property type="entry name" value="RNaseH_sf"/>
</dbReference>
<evidence type="ECO:0000313" key="2">
    <source>
        <dbReference type="Proteomes" id="UP001314205"/>
    </source>
</evidence>